<dbReference type="SUPFAM" id="SSF56645">
    <property type="entry name" value="Acyl-CoA dehydrogenase NM domain-like"/>
    <property type="match status" value="1"/>
</dbReference>
<keyword evidence="4 7" id="KW-0285">Flavoprotein</keyword>
<protein>
    <submittedName>
        <fullName evidence="11">Acyl-CoA dehydrogenase</fullName>
    </submittedName>
</protein>
<evidence type="ECO:0000259" key="9">
    <source>
        <dbReference type="Pfam" id="PF02770"/>
    </source>
</evidence>
<dbReference type="InterPro" id="IPR037069">
    <property type="entry name" value="AcylCoA_DH/ox_N_sf"/>
</dbReference>
<dbReference type="InterPro" id="IPR036250">
    <property type="entry name" value="AcylCo_DH-like_C"/>
</dbReference>
<name>A0A084T1H1_9BACT</name>
<dbReference type="GO" id="GO:0033539">
    <property type="term" value="P:fatty acid beta-oxidation using acyl-CoA dehydrogenase"/>
    <property type="evidence" value="ECO:0007669"/>
    <property type="project" value="TreeGrafter"/>
</dbReference>
<sequence>MNFEPSDRSKDYRERVRSFIQKHIQPVEARYWAQIRSASHGGDWRQWKIPPVMEELKARARAEGLWNLFLPDEKLGAGLSTLEYAPVAEEMGRSFMAPEVFNCNAPDTGNMEVLWRYGSDEQKARWLSPLLAGDIRSVFCMTEPDVASSDATNMQATAIVQGDEVVLNGKKWWSSGIGDPRAKIIIFMARTANEGGDRHHQHSMVLVPLDTQGVEIQRMLPVYGDYDEPHGHGEVHFRDVRVPVSHIIAGPGRGFEIAQGRLGPGRIHHCMRCIGAAEQALDLMIDRGMSRTAFGKPLLNLGGNRERVAEARIAIDQARLLTLYAAWKLDELGALGAMNEISAIKVVAPNVLQKVVDDAIQIHGGAGVSGDTPLSGFFAQARTLRLADGPDEVHKGVIARIELARRGFSRSRES</sequence>
<comment type="subunit">
    <text evidence="3">Homodimer.</text>
</comment>
<dbReference type="InterPro" id="IPR009075">
    <property type="entry name" value="AcylCo_DH/oxidase_C"/>
</dbReference>
<dbReference type="GO" id="GO:0003995">
    <property type="term" value="F:acyl-CoA dehydrogenase activity"/>
    <property type="evidence" value="ECO:0007669"/>
    <property type="project" value="TreeGrafter"/>
</dbReference>
<gene>
    <name evidence="11" type="ORF">Q664_01920</name>
</gene>
<dbReference type="PANTHER" id="PTHR48083">
    <property type="entry name" value="MEDIUM-CHAIN SPECIFIC ACYL-COA DEHYDROGENASE, MITOCHONDRIAL-RELATED"/>
    <property type="match status" value="1"/>
</dbReference>
<dbReference type="InterPro" id="IPR006091">
    <property type="entry name" value="Acyl-CoA_Oxase/DH_mid-dom"/>
</dbReference>
<keyword evidence="5 7" id="KW-0274">FAD</keyword>
<dbReference type="InterPro" id="IPR009100">
    <property type="entry name" value="AcylCoA_DH/oxidase_NM_dom_sf"/>
</dbReference>
<comment type="similarity">
    <text evidence="2 7">Belongs to the acyl-CoA dehydrogenase family.</text>
</comment>
<comment type="caution">
    <text evidence="11">The sequence shown here is derived from an EMBL/GenBank/DDBJ whole genome shotgun (WGS) entry which is preliminary data.</text>
</comment>
<dbReference type="InterPro" id="IPR046373">
    <property type="entry name" value="Acyl-CoA_Oxase/DH_mid-dom_sf"/>
</dbReference>
<dbReference type="GO" id="GO:0005737">
    <property type="term" value="C:cytoplasm"/>
    <property type="evidence" value="ECO:0007669"/>
    <property type="project" value="TreeGrafter"/>
</dbReference>
<dbReference type="FunFam" id="2.40.110.10:FF:000002">
    <property type="entry name" value="Acyl-CoA dehydrogenase fadE12"/>
    <property type="match status" value="1"/>
</dbReference>
<comment type="cofactor">
    <cofactor evidence="1 7">
        <name>FAD</name>
        <dbReference type="ChEBI" id="CHEBI:57692"/>
    </cofactor>
</comment>
<dbReference type="Pfam" id="PF02771">
    <property type="entry name" value="Acyl-CoA_dh_N"/>
    <property type="match status" value="1"/>
</dbReference>
<evidence type="ECO:0000256" key="2">
    <source>
        <dbReference type="ARBA" id="ARBA00009347"/>
    </source>
</evidence>
<keyword evidence="6 7" id="KW-0560">Oxidoreductase</keyword>
<dbReference type="InterPro" id="IPR013786">
    <property type="entry name" value="AcylCoA_DH/ox_N"/>
</dbReference>
<feature type="domain" description="Acyl-CoA dehydrogenase/oxidase N-terminal" evidence="10">
    <location>
        <begin position="8"/>
        <end position="134"/>
    </location>
</feature>
<dbReference type="Gene3D" id="1.10.540.10">
    <property type="entry name" value="Acyl-CoA dehydrogenase/oxidase, N-terminal domain"/>
    <property type="match status" value="1"/>
</dbReference>
<proteinExistence type="inferred from homology"/>
<accession>A0A084T1H1</accession>
<dbReference type="AlphaFoldDB" id="A0A084T1H1"/>
<dbReference type="EMBL" id="JPMI01000008">
    <property type="protein sequence ID" value="KFA94556.1"/>
    <property type="molecule type" value="Genomic_DNA"/>
</dbReference>
<evidence type="ECO:0000256" key="3">
    <source>
        <dbReference type="ARBA" id="ARBA00011738"/>
    </source>
</evidence>
<evidence type="ECO:0000256" key="6">
    <source>
        <dbReference type="ARBA" id="ARBA00023002"/>
    </source>
</evidence>
<evidence type="ECO:0000313" key="11">
    <source>
        <dbReference type="EMBL" id="KFA94556.1"/>
    </source>
</evidence>
<evidence type="ECO:0000259" key="10">
    <source>
        <dbReference type="Pfam" id="PF02771"/>
    </source>
</evidence>
<dbReference type="Pfam" id="PF02770">
    <property type="entry name" value="Acyl-CoA_dh_M"/>
    <property type="match status" value="1"/>
</dbReference>
<evidence type="ECO:0000313" key="12">
    <source>
        <dbReference type="Proteomes" id="UP000028547"/>
    </source>
</evidence>
<feature type="domain" description="Acyl-CoA dehydrogenase/oxidase C-terminal" evidence="8">
    <location>
        <begin position="252"/>
        <end position="400"/>
    </location>
</feature>
<evidence type="ECO:0000256" key="5">
    <source>
        <dbReference type="ARBA" id="ARBA00022827"/>
    </source>
</evidence>
<dbReference type="GO" id="GO:0050660">
    <property type="term" value="F:flavin adenine dinucleotide binding"/>
    <property type="evidence" value="ECO:0007669"/>
    <property type="project" value="InterPro"/>
</dbReference>
<dbReference type="InterPro" id="IPR050741">
    <property type="entry name" value="Acyl-CoA_dehydrogenase"/>
</dbReference>
<evidence type="ECO:0000259" key="8">
    <source>
        <dbReference type="Pfam" id="PF00441"/>
    </source>
</evidence>
<organism evidence="11 12">
    <name type="scientific">Archangium violaceum Cb vi76</name>
    <dbReference type="NCBI Taxonomy" id="1406225"/>
    <lineage>
        <taxon>Bacteria</taxon>
        <taxon>Pseudomonadati</taxon>
        <taxon>Myxococcota</taxon>
        <taxon>Myxococcia</taxon>
        <taxon>Myxococcales</taxon>
        <taxon>Cystobacterineae</taxon>
        <taxon>Archangiaceae</taxon>
        <taxon>Archangium</taxon>
    </lineage>
</organism>
<dbReference type="Gene3D" id="1.20.140.10">
    <property type="entry name" value="Butyryl-CoA Dehydrogenase, subunit A, domain 3"/>
    <property type="match status" value="1"/>
</dbReference>
<dbReference type="RefSeq" id="WP_043389185.1">
    <property type="nucleotide sequence ID" value="NZ_JPMI01000008.1"/>
</dbReference>
<dbReference type="Proteomes" id="UP000028547">
    <property type="component" value="Unassembled WGS sequence"/>
</dbReference>
<evidence type="ECO:0000256" key="7">
    <source>
        <dbReference type="RuleBase" id="RU362125"/>
    </source>
</evidence>
<dbReference type="SUPFAM" id="SSF47203">
    <property type="entry name" value="Acyl-CoA dehydrogenase C-terminal domain-like"/>
    <property type="match status" value="1"/>
</dbReference>
<reference evidence="11 12" key="1">
    <citation type="submission" date="2014-07" db="EMBL/GenBank/DDBJ databases">
        <title>Draft Genome Sequence of Gephyronic Acid Producer, Cystobacter violaceus Strain Cb vi76.</title>
        <authorList>
            <person name="Stevens D.C."/>
            <person name="Young J."/>
            <person name="Carmichael R."/>
            <person name="Tan J."/>
            <person name="Taylor R.E."/>
        </authorList>
    </citation>
    <scope>NUCLEOTIDE SEQUENCE [LARGE SCALE GENOMIC DNA]</scope>
    <source>
        <strain evidence="11 12">Cb vi76</strain>
    </source>
</reference>
<dbReference type="PANTHER" id="PTHR48083:SF13">
    <property type="entry name" value="ACYL-COA DEHYDROGENASE FAMILY MEMBER 11"/>
    <property type="match status" value="1"/>
</dbReference>
<feature type="domain" description="Acyl-CoA oxidase/dehydrogenase middle" evidence="9">
    <location>
        <begin position="139"/>
        <end position="240"/>
    </location>
</feature>
<evidence type="ECO:0000256" key="4">
    <source>
        <dbReference type="ARBA" id="ARBA00022630"/>
    </source>
</evidence>
<dbReference type="Gene3D" id="2.40.110.10">
    <property type="entry name" value="Butyryl-CoA Dehydrogenase, subunit A, domain 2"/>
    <property type="match status" value="1"/>
</dbReference>
<dbReference type="Pfam" id="PF00441">
    <property type="entry name" value="Acyl-CoA_dh_1"/>
    <property type="match status" value="1"/>
</dbReference>
<evidence type="ECO:0000256" key="1">
    <source>
        <dbReference type="ARBA" id="ARBA00001974"/>
    </source>
</evidence>